<organism evidence="1 2">
    <name type="scientific">Microdochium bolleyi</name>
    <dbReference type="NCBI Taxonomy" id="196109"/>
    <lineage>
        <taxon>Eukaryota</taxon>
        <taxon>Fungi</taxon>
        <taxon>Dikarya</taxon>
        <taxon>Ascomycota</taxon>
        <taxon>Pezizomycotina</taxon>
        <taxon>Sordariomycetes</taxon>
        <taxon>Xylariomycetidae</taxon>
        <taxon>Xylariales</taxon>
        <taxon>Microdochiaceae</taxon>
        <taxon>Microdochium</taxon>
    </lineage>
</organism>
<dbReference type="STRING" id="196109.A0A136IRB8"/>
<sequence length="525" mass="59574">MERLPHDIYDEICAYIGRTSYNRPALATVSRQWQYAVERLTFEELCLKSSELDTFELIAQGSRRRLIRRLNFIVVLPSYGDDVRCKFETAADRSTNDQAFTAAFTQLFDMLQTWNPREVGTIEFTLKDIYSVSDHPFIRMSDPSLDTHKALMLVDRDADRKVIDLWSFRFGYSYIRFTEGHTLPAVSAISSFMAGNAITRHLADQTLAEILGRLPNLDKATMIVNDGCVQYIGLRRSLRADFAAAIKRDLPRCRHLRSLRILTTAHTIWTPDSAKDSLADRTDPALEGQSPDALSTAIRLATLEMPRLEELSVRGFIDCSLFMPPGQTLAPRSWPNLRHLRVSFRNRRPEGGHYLYHNDLQAVAMPSEDEIPPGYPATVESNESAVLPEQFNPITYHGHLREFNGADELVPDHDAVEALFTAFAKTCQRLPRLQFASLSTAVPSPVAKRNETRKEKEAWGMWYLSPGIKDINIISDIGEEEFDQALHQHRVYCKTGGWMPSQGFERLMSCMGGDRCEKVVILPVA</sequence>
<accession>A0A136IRB8</accession>
<evidence type="ECO:0000313" key="1">
    <source>
        <dbReference type="EMBL" id="KXJ87447.1"/>
    </source>
</evidence>
<dbReference type="EMBL" id="KQ964262">
    <property type="protein sequence ID" value="KXJ87447.1"/>
    <property type="molecule type" value="Genomic_DNA"/>
</dbReference>
<reference evidence="2" key="1">
    <citation type="submission" date="2016-02" db="EMBL/GenBank/DDBJ databases">
        <title>Draft genome sequence of Microdochium bolleyi, a fungal endophyte of beachgrass.</title>
        <authorList>
            <consortium name="DOE Joint Genome Institute"/>
            <person name="David A.S."/>
            <person name="May G."/>
            <person name="Haridas S."/>
            <person name="Lim J."/>
            <person name="Wang M."/>
            <person name="Labutti K."/>
            <person name="Lipzen A."/>
            <person name="Barry K."/>
            <person name="Grigoriev I.V."/>
        </authorList>
    </citation>
    <scope>NUCLEOTIDE SEQUENCE [LARGE SCALE GENOMIC DNA]</scope>
    <source>
        <strain evidence="2">J235TASD1</strain>
    </source>
</reference>
<dbReference type="OrthoDB" id="5333491at2759"/>
<dbReference type="Proteomes" id="UP000070501">
    <property type="component" value="Unassembled WGS sequence"/>
</dbReference>
<dbReference type="AlphaFoldDB" id="A0A136IRB8"/>
<evidence type="ECO:0000313" key="2">
    <source>
        <dbReference type="Proteomes" id="UP000070501"/>
    </source>
</evidence>
<keyword evidence="2" id="KW-1185">Reference proteome</keyword>
<dbReference type="InParanoid" id="A0A136IRB8"/>
<evidence type="ECO:0008006" key="3">
    <source>
        <dbReference type="Google" id="ProtNLM"/>
    </source>
</evidence>
<gene>
    <name evidence="1" type="ORF">Micbo1qcDRAFT_167460</name>
</gene>
<proteinExistence type="predicted"/>
<protein>
    <recommendedName>
        <fullName evidence="3">F-box domain-containing protein</fullName>
    </recommendedName>
</protein>
<name>A0A136IRB8_9PEZI</name>